<dbReference type="RefSeq" id="WP_157803752.1">
    <property type="nucleotide sequence ID" value="NZ_PGTZ01000007.1"/>
</dbReference>
<dbReference type="AlphaFoldDB" id="A0A2M8WT84"/>
<dbReference type="GO" id="GO:0016757">
    <property type="term" value="F:glycosyltransferase activity"/>
    <property type="evidence" value="ECO:0007669"/>
    <property type="project" value="UniProtKB-KW"/>
</dbReference>
<evidence type="ECO:0000313" key="6">
    <source>
        <dbReference type="Proteomes" id="UP000231586"/>
    </source>
</evidence>
<dbReference type="InterPro" id="IPR050834">
    <property type="entry name" value="Glycosyltransf_2"/>
</dbReference>
<dbReference type="Proteomes" id="UP000231586">
    <property type="component" value="Unassembled WGS sequence"/>
</dbReference>
<dbReference type="SUPFAM" id="SSF53448">
    <property type="entry name" value="Nucleotide-diphospho-sugar transferases"/>
    <property type="match status" value="1"/>
</dbReference>
<keyword evidence="3 5" id="KW-0808">Transferase</keyword>
<dbReference type="PANTHER" id="PTHR43685:SF5">
    <property type="entry name" value="GLYCOSYLTRANSFERASE EPSE-RELATED"/>
    <property type="match status" value="1"/>
</dbReference>
<evidence type="ECO:0000256" key="2">
    <source>
        <dbReference type="ARBA" id="ARBA00022676"/>
    </source>
</evidence>
<evidence type="ECO:0000259" key="4">
    <source>
        <dbReference type="Pfam" id="PF00535"/>
    </source>
</evidence>
<evidence type="ECO:0000256" key="1">
    <source>
        <dbReference type="ARBA" id="ARBA00006739"/>
    </source>
</evidence>
<evidence type="ECO:0000313" key="5">
    <source>
        <dbReference type="EMBL" id="PJI94109.1"/>
    </source>
</evidence>
<name>A0A2M8WT84_9MICO</name>
<comment type="caution">
    <text evidence="5">The sequence shown here is derived from an EMBL/GenBank/DDBJ whole genome shotgun (WGS) entry which is preliminary data.</text>
</comment>
<accession>A0A2M8WT84</accession>
<dbReference type="Pfam" id="PF00535">
    <property type="entry name" value="Glycos_transf_2"/>
    <property type="match status" value="1"/>
</dbReference>
<sequence>MPELSVLLCVKDGQETVGSAVRSTVRALPSDAELVVLDDGSTDATVDVVRRVADRRVRVLSEATSLGPAMARQALVDRTDSRFIAMMDADDVAMPWRFRASRRVMRRHDAPMVFTQVVPFRDARHPLRPGLPVTASPAAVRLLLLIGNNLYHPTLFARRDVLESLGGYRDCVAEDYDLWLRAATSGVRIARWGGPGIAYRIHDKQVSKAPDFMARAEALGMLAESRDGLRSVFGLVPGSDDGSLRAVVASAAEASGLNRGERFAVDQFVRERLRG</sequence>
<organism evidence="5 6">
    <name type="scientific">Luteimicrobium subarcticum</name>
    <dbReference type="NCBI Taxonomy" id="620910"/>
    <lineage>
        <taxon>Bacteria</taxon>
        <taxon>Bacillati</taxon>
        <taxon>Actinomycetota</taxon>
        <taxon>Actinomycetes</taxon>
        <taxon>Micrococcales</taxon>
        <taxon>Luteimicrobium</taxon>
    </lineage>
</organism>
<evidence type="ECO:0000256" key="3">
    <source>
        <dbReference type="ARBA" id="ARBA00022679"/>
    </source>
</evidence>
<dbReference type="InterPro" id="IPR001173">
    <property type="entry name" value="Glyco_trans_2-like"/>
</dbReference>
<dbReference type="EMBL" id="PGTZ01000007">
    <property type="protein sequence ID" value="PJI94109.1"/>
    <property type="molecule type" value="Genomic_DNA"/>
</dbReference>
<dbReference type="PANTHER" id="PTHR43685">
    <property type="entry name" value="GLYCOSYLTRANSFERASE"/>
    <property type="match status" value="1"/>
</dbReference>
<dbReference type="InterPro" id="IPR029044">
    <property type="entry name" value="Nucleotide-diphossugar_trans"/>
</dbReference>
<dbReference type="CDD" id="cd00761">
    <property type="entry name" value="Glyco_tranf_GTA_type"/>
    <property type="match status" value="1"/>
</dbReference>
<protein>
    <submittedName>
        <fullName evidence="5">Glycosyl transferase family 2</fullName>
    </submittedName>
</protein>
<reference evidence="5 6" key="1">
    <citation type="submission" date="2017-11" db="EMBL/GenBank/DDBJ databases">
        <title>Genomic Encyclopedia of Archaeal and Bacterial Type Strains, Phase II (KMG-II): From Individual Species to Whole Genera.</title>
        <authorList>
            <person name="Goeker M."/>
        </authorList>
    </citation>
    <scope>NUCLEOTIDE SEQUENCE [LARGE SCALE GENOMIC DNA]</scope>
    <source>
        <strain evidence="5 6">DSM 22413</strain>
    </source>
</reference>
<feature type="domain" description="Glycosyltransferase 2-like" evidence="4">
    <location>
        <begin position="5"/>
        <end position="162"/>
    </location>
</feature>
<proteinExistence type="inferred from homology"/>
<comment type="similarity">
    <text evidence="1">Belongs to the glycosyltransferase 2 family.</text>
</comment>
<keyword evidence="6" id="KW-1185">Reference proteome</keyword>
<gene>
    <name evidence="5" type="ORF">CLV34_1595</name>
</gene>
<dbReference type="Gene3D" id="3.90.550.10">
    <property type="entry name" value="Spore Coat Polysaccharide Biosynthesis Protein SpsA, Chain A"/>
    <property type="match status" value="1"/>
</dbReference>
<dbReference type="OrthoDB" id="7665907at2"/>
<keyword evidence="2" id="KW-0328">Glycosyltransferase</keyword>